<dbReference type="Gene3D" id="3.20.20.70">
    <property type="entry name" value="Aldolase class I"/>
    <property type="match status" value="1"/>
</dbReference>
<feature type="domain" description="NADH:flavin oxidoreductase/NADH oxidase N-terminal" evidence="6">
    <location>
        <begin position="6"/>
        <end position="342"/>
    </location>
</feature>
<evidence type="ECO:0000259" key="6">
    <source>
        <dbReference type="Pfam" id="PF00724"/>
    </source>
</evidence>
<keyword evidence="8" id="KW-1185">Reference proteome</keyword>
<evidence type="ECO:0000313" key="8">
    <source>
        <dbReference type="Proteomes" id="UP000186218"/>
    </source>
</evidence>
<keyword evidence="4" id="KW-0521">NADP</keyword>
<dbReference type="Pfam" id="PF00724">
    <property type="entry name" value="Oxidored_FMN"/>
    <property type="match status" value="1"/>
</dbReference>
<dbReference type="GO" id="GO:0003959">
    <property type="term" value="F:NADPH dehydrogenase activity"/>
    <property type="evidence" value="ECO:0007669"/>
    <property type="project" value="InterPro"/>
</dbReference>
<dbReference type="SUPFAM" id="SSF51395">
    <property type="entry name" value="FMN-linked oxidoreductases"/>
    <property type="match status" value="1"/>
</dbReference>
<dbReference type="GO" id="GO:0050661">
    <property type="term" value="F:NADP binding"/>
    <property type="evidence" value="ECO:0007669"/>
    <property type="project" value="InterPro"/>
</dbReference>
<comment type="cofactor">
    <cofactor evidence="1">
        <name>FMN</name>
        <dbReference type="ChEBI" id="CHEBI:58210"/>
    </cofactor>
</comment>
<protein>
    <submittedName>
        <fullName evidence="7">2,4-dienoyl-CoA reductase</fullName>
    </submittedName>
</protein>
<name>A0A1N7FT17_9NOCA</name>
<keyword evidence="2" id="KW-0285">Flavoprotein</keyword>
<evidence type="ECO:0000313" key="7">
    <source>
        <dbReference type="EMBL" id="SIS03461.1"/>
    </source>
</evidence>
<dbReference type="InterPro" id="IPR044152">
    <property type="entry name" value="YqjM-like"/>
</dbReference>
<dbReference type="GO" id="GO:0010181">
    <property type="term" value="F:FMN binding"/>
    <property type="evidence" value="ECO:0007669"/>
    <property type="project" value="InterPro"/>
</dbReference>
<evidence type="ECO:0000256" key="4">
    <source>
        <dbReference type="ARBA" id="ARBA00022857"/>
    </source>
</evidence>
<dbReference type="CDD" id="cd02932">
    <property type="entry name" value="OYE_YqiM_FMN"/>
    <property type="match status" value="1"/>
</dbReference>
<dbReference type="EMBL" id="FTNT01000006">
    <property type="protein sequence ID" value="SIS03461.1"/>
    <property type="molecule type" value="Genomic_DNA"/>
</dbReference>
<dbReference type="InterPro" id="IPR013785">
    <property type="entry name" value="Aldolase_TIM"/>
</dbReference>
<dbReference type="PANTHER" id="PTHR43303:SF4">
    <property type="entry name" value="NADPH DEHYDROGENASE C23G7.10C-RELATED"/>
    <property type="match status" value="1"/>
</dbReference>
<dbReference type="RefSeq" id="WP_076479531.1">
    <property type="nucleotide sequence ID" value="NZ_FTNT01000006.1"/>
</dbReference>
<proteinExistence type="predicted"/>
<keyword evidence="3" id="KW-0288">FMN</keyword>
<accession>A0A1N7FT17</accession>
<keyword evidence="5" id="KW-0560">Oxidoreductase</keyword>
<sequence length="361" mass="38155">MTIPDVFQPLRLRSLTVPNRIWLSPMCQYSCVAEDGVPTDWHLVHLGARATGGFGLVMTEAAAVTAAGRISPQDAGIWNDDQAAAWRRITDFVHDRGAVSAVQLAHAGRKASTYSPFAGREGSVPASEGGWTAYAPSAVAFDGYDTPTALGTDQIAEVVAAFADAARRADSAGFDVVEIHAAHGYLLHEFLSPLSNTRDDAYGGGFDGRTRIVVEVADAVRAVWPAEKPLFVRLSATDWVDDGWSAAESGKLAAVLADHGVDLIDVSTGGNVLADIPVGPGYQVEFAESVHSESGLPTAAVGLITDPEQAEEIVARGDVAAVLLARAALREPGWPQRAAHELGVPADRAPYPPQYARGAWR</sequence>
<evidence type="ECO:0000256" key="5">
    <source>
        <dbReference type="ARBA" id="ARBA00023002"/>
    </source>
</evidence>
<evidence type="ECO:0000256" key="2">
    <source>
        <dbReference type="ARBA" id="ARBA00022630"/>
    </source>
</evidence>
<dbReference type="InterPro" id="IPR001155">
    <property type="entry name" value="OxRdtase_FMN_N"/>
</dbReference>
<dbReference type="AlphaFoldDB" id="A0A1N7FT17"/>
<dbReference type="OrthoDB" id="3169239at2"/>
<reference evidence="7 8" key="1">
    <citation type="submission" date="2017-01" db="EMBL/GenBank/DDBJ databases">
        <authorList>
            <person name="Mah S.A."/>
            <person name="Swanson W.J."/>
            <person name="Moy G.W."/>
            <person name="Vacquier V.D."/>
        </authorList>
    </citation>
    <scope>NUCLEOTIDE SEQUENCE [LARGE SCALE GENOMIC DNA]</scope>
    <source>
        <strain evidence="7 8">CPCC 203464</strain>
    </source>
</reference>
<evidence type="ECO:0000256" key="1">
    <source>
        <dbReference type="ARBA" id="ARBA00001917"/>
    </source>
</evidence>
<dbReference type="PANTHER" id="PTHR43303">
    <property type="entry name" value="NADPH DEHYDROGENASE C23G7.10C-RELATED"/>
    <property type="match status" value="1"/>
</dbReference>
<dbReference type="STRING" id="1344003.SAMN05445060_2257"/>
<dbReference type="Proteomes" id="UP000186218">
    <property type="component" value="Unassembled WGS sequence"/>
</dbReference>
<evidence type="ECO:0000256" key="3">
    <source>
        <dbReference type="ARBA" id="ARBA00022643"/>
    </source>
</evidence>
<organism evidence="7 8">
    <name type="scientific">Williamsia sterculiae</name>
    <dbReference type="NCBI Taxonomy" id="1344003"/>
    <lineage>
        <taxon>Bacteria</taxon>
        <taxon>Bacillati</taxon>
        <taxon>Actinomycetota</taxon>
        <taxon>Actinomycetes</taxon>
        <taxon>Mycobacteriales</taxon>
        <taxon>Nocardiaceae</taxon>
        <taxon>Williamsia</taxon>
    </lineage>
</organism>
<gene>
    <name evidence="7" type="ORF">SAMN05445060_2257</name>
</gene>